<protein>
    <submittedName>
        <fullName evidence="1">Uncharacterized protein</fullName>
    </submittedName>
</protein>
<dbReference type="HOGENOM" id="CLU_2791685_0_0_4"/>
<name>D5CPM5_SIDLE</name>
<gene>
    <name evidence="1" type="ordered locus">Slit_2795</name>
</gene>
<dbReference type="KEGG" id="slt:Slit_2795"/>
<evidence type="ECO:0000313" key="1">
    <source>
        <dbReference type="EMBL" id="ADE13020.1"/>
    </source>
</evidence>
<keyword evidence="2" id="KW-1185">Reference proteome</keyword>
<sequence length="68" mass="7422">MVMNLNDVLTALPAKHRAKVPQRANELSAFLSPEWHGLALKEAERAVAENKAGFIPLDAAKKTLRNGT</sequence>
<organism evidence="1 2">
    <name type="scientific">Sideroxydans lithotrophicus (strain ES-1)</name>
    <dbReference type="NCBI Taxonomy" id="580332"/>
    <lineage>
        <taxon>Bacteria</taxon>
        <taxon>Pseudomonadati</taxon>
        <taxon>Pseudomonadota</taxon>
        <taxon>Betaproteobacteria</taxon>
        <taxon>Nitrosomonadales</taxon>
        <taxon>Gallionellaceae</taxon>
        <taxon>Sideroxydans</taxon>
    </lineage>
</organism>
<proteinExistence type="predicted"/>
<dbReference type="Proteomes" id="UP000001625">
    <property type="component" value="Chromosome"/>
</dbReference>
<reference evidence="1 2" key="1">
    <citation type="submission" date="2010-03" db="EMBL/GenBank/DDBJ databases">
        <title>Complete sequence of Sideroxydans lithotrophicus ES-1.</title>
        <authorList>
            <consortium name="US DOE Joint Genome Institute"/>
            <person name="Lucas S."/>
            <person name="Copeland A."/>
            <person name="Lapidus A."/>
            <person name="Cheng J.-F."/>
            <person name="Bruce D."/>
            <person name="Goodwin L."/>
            <person name="Pitluck S."/>
            <person name="Munk A.C."/>
            <person name="Detter J.C."/>
            <person name="Han C."/>
            <person name="Tapia R."/>
            <person name="Larimer F."/>
            <person name="Land M."/>
            <person name="Hauser L."/>
            <person name="Kyrpides N."/>
            <person name="Ivanova N."/>
            <person name="Emerson D."/>
            <person name="Woyke T."/>
        </authorList>
    </citation>
    <scope>NUCLEOTIDE SEQUENCE [LARGE SCALE GENOMIC DNA]</scope>
    <source>
        <strain evidence="1 2">ES-1</strain>
    </source>
</reference>
<dbReference type="STRING" id="580332.Slit_2795"/>
<dbReference type="AlphaFoldDB" id="D5CPM5"/>
<evidence type="ECO:0000313" key="2">
    <source>
        <dbReference type="Proteomes" id="UP000001625"/>
    </source>
</evidence>
<dbReference type="EMBL" id="CP001965">
    <property type="protein sequence ID" value="ADE13020.1"/>
    <property type="molecule type" value="Genomic_DNA"/>
</dbReference>
<accession>D5CPM5</accession>